<dbReference type="EMBL" id="CAAE01013759">
    <property type="protein sequence ID" value="CAF95372.1"/>
    <property type="molecule type" value="Genomic_DNA"/>
</dbReference>
<reference evidence="9" key="2">
    <citation type="submission" date="2004-02" db="EMBL/GenBank/DDBJ databases">
        <authorList>
            <consortium name="Genoscope"/>
            <consortium name="Whitehead Institute Centre for Genome Research"/>
        </authorList>
    </citation>
    <scope>NUCLEOTIDE SEQUENCE</scope>
</reference>
<dbReference type="PROSITE" id="PS51845">
    <property type="entry name" value="PDEASE_I_2"/>
    <property type="match status" value="1"/>
</dbReference>
<name>Q4SVG0_TETNG</name>
<dbReference type="Pfam" id="PF00233">
    <property type="entry name" value="PDEase_I"/>
    <property type="match status" value="1"/>
</dbReference>
<dbReference type="GO" id="GO:0004114">
    <property type="term" value="F:3',5'-cyclic-nucleotide phosphodiesterase activity"/>
    <property type="evidence" value="ECO:0007669"/>
    <property type="project" value="InterPro"/>
</dbReference>
<dbReference type="SUPFAM" id="SSF55781">
    <property type="entry name" value="GAF domain-like"/>
    <property type="match status" value="2"/>
</dbReference>
<dbReference type="PANTHER" id="PTHR11347">
    <property type="entry name" value="CYCLIC NUCLEOTIDE PHOSPHODIESTERASE"/>
    <property type="match status" value="1"/>
</dbReference>
<evidence type="ECO:0000256" key="7">
    <source>
        <dbReference type="SAM" id="MobiDB-lite"/>
    </source>
</evidence>
<dbReference type="InterPro" id="IPR023088">
    <property type="entry name" value="PDEase"/>
</dbReference>
<keyword evidence="2 5" id="KW-0479">Metal-binding</keyword>
<feature type="binding site" evidence="5">
    <location>
        <position position="639"/>
    </location>
    <ligand>
        <name>Zn(2+)</name>
        <dbReference type="ChEBI" id="CHEBI:29105"/>
        <label>1</label>
    </ligand>
</feature>
<gene>
    <name evidence="9" type="ORF">GSTENG00011997001</name>
</gene>
<dbReference type="Pfam" id="PF01590">
    <property type="entry name" value="GAF"/>
    <property type="match status" value="2"/>
</dbReference>
<dbReference type="Gene3D" id="1.10.1300.10">
    <property type="entry name" value="3'5'-cyclic nucleotide phosphodiesterase, catalytic domain"/>
    <property type="match status" value="2"/>
</dbReference>
<keyword evidence="3 6" id="KW-0378">Hydrolase</keyword>
<dbReference type="InterPro" id="IPR029016">
    <property type="entry name" value="GAF-like_dom_sf"/>
</dbReference>
<dbReference type="FunFam" id="3.30.450.40:FF:000001">
    <property type="entry name" value="Phosphodiesterase"/>
    <property type="match status" value="1"/>
</dbReference>
<feature type="non-terminal residue" evidence="9">
    <location>
        <position position="1"/>
    </location>
</feature>
<dbReference type="AlphaFoldDB" id="Q4SVG0"/>
<feature type="active site" description="Proton donor" evidence="4">
    <location>
        <position position="635"/>
    </location>
</feature>
<evidence type="ECO:0000256" key="5">
    <source>
        <dbReference type="PIRSR" id="PIRSR623088-3"/>
    </source>
</evidence>
<comment type="similarity">
    <text evidence="6">Belongs to the cyclic nucleotide phosphodiesterase family.</text>
</comment>
<dbReference type="GO" id="GO:0007165">
    <property type="term" value="P:signal transduction"/>
    <property type="evidence" value="ECO:0007669"/>
    <property type="project" value="InterPro"/>
</dbReference>
<accession>Q4SVG0</accession>
<feature type="binding site" evidence="5">
    <location>
        <position position="675"/>
    </location>
    <ligand>
        <name>Zn(2+)</name>
        <dbReference type="ChEBI" id="CHEBI:29105"/>
        <label>1</label>
    </ligand>
</feature>
<evidence type="ECO:0000256" key="1">
    <source>
        <dbReference type="ARBA" id="ARBA00022535"/>
    </source>
</evidence>
<evidence type="ECO:0000259" key="8">
    <source>
        <dbReference type="PROSITE" id="PS51845"/>
    </source>
</evidence>
<dbReference type="InterPro" id="IPR023174">
    <property type="entry name" value="PDEase_CS"/>
</dbReference>
<proteinExistence type="inferred from homology"/>
<dbReference type="KEGG" id="tng:GSTEN00011997G001"/>
<feature type="region of interest" description="Disordered" evidence="7">
    <location>
        <begin position="738"/>
        <end position="771"/>
    </location>
</feature>
<feature type="binding site" evidence="5">
    <location>
        <position position="676"/>
    </location>
    <ligand>
        <name>Zn(2+)</name>
        <dbReference type="ChEBI" id="CHEBI:29105"/>
        <label>1</label>
    </ligand>
</feature>
<dbReference type="InterPro" id="IPR003607">
    <property type="entry name" value="HD/PDEase_dom"/>
</dbReference>
<dbReference type="InterPro" id="IPR036971">
    <property type="entry name" value="PDEase_catalytic_dom_sf"/>
</dbReference>
<keyword evidence="1" id="KW-0140">cGMP</keyword>
<dbReference type="SMART" id="SM00065">
    <property type="entry name" value="GAF"/>
    <property type="match status" value="2"/>
</dbReference>
<dbReference type="InterPro" id="IPR002073">
    <property type="entry name" value="PDEase_catalytic_dom"/>
</dbReference>
<feature type="compositionally biased region" description="Gly residues" evidence="7">
    <location>
        <begin position="829"/>
        <end position="840"/>
    </location>
</feature>
<feature type="compositionally biased region" description="Polar residues" evidence="7">
    <location>
        <begin position="943"/>
        <end position="954"/>
    </location>
</feature>
<dbReference type="PROSITE" id="PS00126">
    <property type="entry name" value="PDEASE_I_1"/>
    <property type="match status" value="1"/>
</dbReference>
<feature type="compositionally biased region" description="Basic and acidic residues" evidence="7">
    <location>
        <begin position="762"/>
        <end position="771"/>
    </location>
</feature>
<feature type="region of interest" description="Disordered" evidence="7">
    <location>
        <begin position="933"/>
        <end position="954"/>
    </location>
</feature>
<dbReference type="CDD" id="cd00077">
    <property type="entry name" value="HDc"/>
    <property type="match status" value="1"/>
</dbReference>
<sequence length="954" mass="108401">AEQFLDANPQFAKQYYDINFRPRVISELLDNNRRAALDVSTFHELTMVEESEVLFDLVRDIQDNLNMEKCVFNLMRHLSFMMRADRTSLFMFRQRNGVAELATRIFNVHKDAEFDDCLVPPESEIVYPLDIGIVGHVASSKKMVNIPDVSQSPHFSGFVDELTEYQTRSVLAVPIMNGKDMVAVLMATNKLDGPSFTAKDEEVRRRPGRAESGSSCVLRPPSFSSQTLNKYLNFANLLLRVFHLSYLHNCETRRGQVLLWSASKVFEELTDIERQFHKALYTVRAFLNCDRYSVGLLDMTKTKTTCISLSPSSHTCVQVCLTVSPVLQEFFDLWPVLMGEVPPYDGPKTPDGREIVFYKLIDYILHGKEDIKVIPNPPADHWCLVSGLPTYVAETGLICNIMNAAEDEFFNFQTEPLDESGWTIRNVLSLPIVNKKEEIVGVATFYNRKDGKPFDEMDETLMESLTQFLGWSMLNPDTYDKMNKLENRKDIYQDMVMYHVKCRKDEIQNVLVRVPHVPHPSTSSSQTSSWHLTKGLCVCVCVRAQNTRERWGKEPDECEEEELQEILAEVLPNSRKAEIFEFHFCDFEHSELDLVKCGIKMYYELKVVDKFHIPREVLVRFMYSVSKGYRRITYHNWRHGFNVGQTMFTLLMTGDLKRYYTDLECMAMVTAGFCHDIDHRGTNNLYQMKSGNPLAKLHGSSILERHHLEFGKTLLRDEPLKGICALLSVLEHLPEPEPAAARHRPAPDGRGHHRHRPGALLQKEDHVPEDRGPVQDVRELERLDQVHDAGDHAQGDRHGHDDDGVRPVRHRQTLGDSEQGSALTTTRGAVGGGRVLGAGRSGEDGPGAAADCKRAALRRLRHAGRPSRCLSLQPMMDRNKADELPKLQCGFIDFVCAFVYKVRRDTHTHTHTHTHSSHLGSEGSLLLLRSSAGSTWRSPPCWTASSTTGRSGTP</sequence>
<dbReference type="Gene3D" id="3.30.450.40">
    <property type="match status" value="2"/>
</dbReference>
<feature type="binding site" evidence="5">
    <location>
        <position position="676"/>
    </location>
    <ligand>
        <name>Zn(2+)</name>
        <dbReference type="ChEBI" id="CHEBI:29105"/>
        <label>2</label>
    </ligand>
</feature>
<feature type="compositionally biased region" description="Basic and acidic residues" evidence="7">
    <location>
        <begin position="198"/>
        <end position="209"/>
    </location>
</feature>
<organism evidence="9">
    <name type="scientific">Tetraodon nigroviridis</name>
    <name type="common">Spotted green pufferfish</name>
    <name type="synonym">Chelonodon nigroviridis</name>
    <dbReference type="NCBI Taxonomy" id="99883"/>
    <lineage>
        <taxon>Eukaryota</taxon>
        <taxon>Metazoa</taxon>
        <taxon>Chordata</taxon>
        <taxon>Craniata</taxon>
        <taxon>Vertebrata</taxon>
        <taxon>Euteleostomi</taxon>
        <taxon>Actinopterygii</taxon>
        <taxon>Neopterygii</taxon>
        <taxon>Teleostei</taxon>
        <taxon>Neoteleostei</taxon>
        <taxon>Acanthomorphata</taxon>
        <taxon>Eupercaria</taxon>
        <taxon>Tetraodontiformes</taxon>
        <taxon>Tetradontoidea</taxon>
        <taxon>Tetraodontidae</taxon>
        <taxon>Tetraodon</taxon>
    </lineage>
</organism>
<dbReference type="InterPro" id="IPR003018">
    <property type="entry name" value="GAF"/>
</dbReference>
<dbReference type="SMART" id="SM00471">
    <property type="entry name" value="HDc"/>
    <property type="match status" value="1"/>
</dbReference>
<dbReference type="SUPFAM" id="SSF109604">
    <property type="entry name" value="HD-domain/PDEase-like"/>
    <property type="match status" value="2"/>
</dbReference>
<dbReference type="EC" id="3.1.4.-" evidence="6"/>
<feature type="region of interest" description="Disordered" evidence="7">
    <location>
        <begin position="196"/>
        <end position="215"/>
    </location>
</feature>
<evidence type="ECO:0000256" key="6">
    <source>
        <dbReference type="RuleBase" id="RU363067"/>
    </source>
</evidence>
<reference evidence="9" key="1">
    <citation type="journal article" date="2004" name="Nature">
        <title>Genome duplication in the teleost fish Tetraodon nigroviridis reveals the early vertebrate proto-karyotype.</title>
        <authorList>
            <person name="Jaillon O."/>
            <person name="Aury J.-M."/>
            <person name="Brunet F."/>
            <person name="Petit J.-L."/>
            <person name="Stange-Thomann N."/>
            <person name="Mauceli E."/>
            <person name="Bouneau L."/>
            <person name="Fischer C."/>
            <person name="Ozouf-Costaz C."/>
            <person name="Bernot A."/>
            <person name="Nicaud S."/>
            <person name="Jaffe D."/>
            <person name="Fisher S."/>
            <person name="Lutfalla G."/>
            <person name="Dossat C."/>
            <person name="Segurens B."/>
            <person name="Dasilva C."/>
            <person name="Salanoubat M."/>
            <person name="Levy M."/>
            <person name="Boudet N."/>
            <person name="Castellano S."/>
            <person name="Anthouard V."/>
            <person name="Jubin C."/>
            <person name="Castelli V."/>
            <person name="Katinka M."/>
            <person name="Vacherie B."/>
            <person name="Biemont C."/>
            <person name="Skalli Z."/>
            <person name="Cattolico L."/>
            <person name="Poulain J."/>
            <person name="De Berardinis V."/>
            <person name="Cruaud C."/>
            <person name="Duprat S."/>
            <person name="Brottier P."/>
            <person name="Coutanceau J.-P."/>
            <person name="Gouzy J."/>
            <person name="Parra G."/>
            <person name="Lardier G."/>
            <person name="Chapple C."/>
            <person name="McKernan K.J."/>
            <person name="McEwan P."/>
            <person name="Bosak S."/>
            <person name="Kellis M."/>
            <person name="Volff J.-N."/>
            <person name="Guigo R."/>
            <person name="Zody M.C."/>
            <person name="Mesirov J."/>
            <person name="Lindblad-Toh K."/>
            <person name="Birren B."/>
            <person name="Nusbaum C."/>
            <person name="Kahn D."/>
            <person name="Robinson-Rechavi M."/>
            <person name="Laudet V."/>
            <person name="Schachter V."/>
            <person name="Quetier F."/>
            <person name="Saurin W."/>
            <person name="Scarpelli C."/>
            <person name="Wincker P."/>
            <person name="Lander E.S."/>
            <person name="Weissenbach J."/>
            <person name="Roest Crollius H."/>
        </authorList>
    </citation>
    <scope>NUCLEOTIDE SEQUENCE [LARGE SCALE GENOMIC DNA]</scope>
</reference>
<feature type="compositionally biased region" description="Basic and acidic residues" evidence="7">
    <location>
        <begin position="789"/>
        <end position="806"/>
    </location>
</feature>
<dbReference type="GO" id="GO:0046872">
    <property type="term" value="F:metal ion binding"/>
    <property type="evidence" value="ECO:0007669"/>
    <property type="project" value="UniProtKB-KW"/>
</dbReference>
<evidence type="ECO:0000256" key="2">
    <source>
        <dbReference type="ARBA" id="ARBA00022723"/>
    </source>
</evidence>
<comment type="caution">
    <text evidence="9">The sequence shown here is derived from an EMBL/GenBank/DDBJ whole genome shotgun (WGS) entry which is preliminary data.</text>
</comment>
<dbReference type="OrthoDB" id="546632at2759"/>
<evidence type="ECO:0000256" key="4">
    <source>
        <dbReference type="PIRSR" id="PIRSR623088-1"/>
    </source>
</evidence>
<protein>
    <recommendedName>
        <fullName evidence="6">Phosphodiesterase</fullName>
        <ecNumber evidence="6">3.1.4.-</ecNumber>
    </recommendedName>
</protein>
<dbReference type="PRINTS" id="PR00387">
    <property type="entry name" value="PDIESTERASE1"/>
</dbReference>
<comment type="cofactor">
    <cofactor evidence="6">
        <name>a divalent metal cation</name>
        <dbReference type="ChEBI" id="CHEBI:60240"/>
    </cofactor>
    <text evidence="6">Binds 2 divalent metal cations per subunit. Site 1 may preferentially bind zinc ions, while site 2 has a preference for magnesium and/or manganese ions.</text>
</comment>
<evidence type="ECO:0000313" key="9">
    <source>
        <dbReference type="EMBL" id="CAF95372.1"/>
    </source>
</evidence>
<feature type="region of interest" description="Disordered" evidence="7">
    <location>
        <begin position="789"/>
        <end position="849"/>
    </location>
</feature>
<evidence type="ECO:0000256" key="3">
    <source>
        <dbReference type="ARBA" id="ARBA00022801"/>
    </source>
</evidence>
<feature type="domain" description="PDEase" evidence="8">
    <location>
        <begin position="559"/>
        <end position="718"/>
    </location>
</feature>